<feature type="chain" id="PRO_5020860139" description="Major facilitator superfamily (MFS) profile domain-containing protein" evidence="1">
    <location>
        <begin position="24"/>
        <end position="80"/>
    </location>
</feature>
<evidence type="ECO:0000256" key="1">
    <source>
        <dbReference type="SAM" id="SignalP"/>
    </source>
</evidence>
<protein>
    <recommendedName>
        <fullName evidence="4">Major facilitator superfamily (MFS) profile domain-containing protein</fullName>
    </recommendedName>
</protein>
<dbReference type="EMBL" id="PQXL01000846">
    <property type="protein sequence ID" value="THV43860.1"/>
    <property type="molecule type" value="Genomic_DNA"/>
</dbReference>
<evidence type="ECO:0000313" key="3">
    <source>
        <dbReference type="Proteomes" id="UP000308671"/>
    </source>
</evidence>
<dbReference type="Proteomes" id="UP000308671">
    <property type="component" value="Unassembled WGS sequence"/>
</dbReference>
<feature type="signal peptide" evidence="1">
    <location>
        <begin position="1"/>
        <end position="23"/>
    </location>
</feature>
<keyword evidence="3" id="KW-1185">Reference proteome</keyword>
<gene>
    <name evidence="2" type="ORF">BGAL_0851g00010</name>
</gene>
<accession>A0A4S8QHE5</accession>
<dbReference type="AlphaFoldDB" id="A0A4S8QHE5"/>
<evidence type="ECO:0000313" key="2">
    <source>
        <dbReference type="EMBL" id="THV43860.1"/>
    </source>
</evidence>
<comment type="caution">
    <text evidence="2">The sequence shown here is derived from an EMBL/GenBank/DDBJ whole genome shotgun (WGS) entry which is preliminary data.</text>
</comment>
<organism evidence="2 3">
    <name type="scientific">Botrytis galanthina</name>
    <dbReference type="NCBI Taxonomy" id="278940"/>
    <lineage>
        <taxon>Eukaryota</taxon>
        <taxon>Fungi</taxon>
        <taxon>Dikarya</taxon>
        <taxon>Ascomycota</taxon>
        <taxon>Pezizomycotina</taxon>
        <taxon>Leotiomycetes</taxon>
        <taxon>Helotiales</taxon>
        <taxon>Sclerotiniaceae</taxon>
        <taxon>Botrytis</taxon>
    </lineage>
</organism>
<keyword evidence="1" id="KW-0732">Signal</keyword>
<proteinExistence type="predicted"/>
<reference evidence="2 3" key="1">
    <citation type="submission" date="2017-12" db="EMBL/GenBank/DDBJ databases">
        <title>Comparative genomics of Botrytis spp.</title>
        <authorList>
            <person name="Valero-Jimenez C.A."/>
            <person name="Tapia P."/>
            <person name="Veloso J."/>
            <person name="Silva-Moreno E."/>
            <person name="Staats M."/>
            <person name="Valdes J.H."/>
            <person name="Van Kan J.A.L."/>
        </authorList>
    </citation>
    <scope>NUCLEOTIDE SEQUENCE [LARGE SCALE GENOMIC DNA]</scope>
    <source>
        <strain evidence="2 3">MUCL435</strain>
    </source>
</reference>
<sequence length="80" mass="8523">MQGLCGIAWVVTILNLAIRDVDPSMNAFITGLVATRAAETGLSLGVLEFIALNFLGPERPAYIGHIVAHLGDGYNLEINN</sequence>
<evidence type="ECO:0008006" key="4">
    <source>
        <dbReference type="Google" id="ProtNLM"/>
    </source>
</evidence>
<name>A0A4S8QHE5_9HELO</name>